<accession>A0AAQ3QV18</accession>
<feature type="coiled-coil region" evidence="1">
    <location>
        <begin position="327"/>
        <end position="409"/>
    </location>
</feature>
<evidence type="ECO:0000313" key="2">
    <source>
        <dbReference type="EMBL" id="WOO43006.1"/>
    </source>
</evidence>
<dbReference type="KEGG" id="puo:RZN69_07865"/>
<name>A0AAQ3QV18_9BACT</name>
<dbReference type="EMBL" id="CP136920">
    <property type="protein sequence ID" value="WOO43006.1"/>
    <property type="molecule type" value="Genomic_DNA"/>
</dbReference>
<reference evidence="2 3" key="1">
    <citation type="submission" date="2023-10" db="EMBL/GenBank/DDBJ databases">
        <title>Rubellicoccus peritrichatus gen. nov., sp. nov., isolated from an algae of coral reef tank.</title>
        <authorList>
            <person name="Luo J."/>
        </authorList>
    </citation>
    <scope>NUCLEOTIDE SEQUENCE [LARGE SCALE GENOMIC DNA]</scope>
    <source>
        <strain evidence="2 3">CR14</strain>
    </source>
</reference>
<sequence length="609" mass="68427">MSEIFKVQPWISKLSGTPRLGAFCYDLNPDELASSMLDGFFAVTSTTPLQQLSWERRQTGIPIFPITTGQPRRELEFPDETLDLAYVGYVHYPKYLFRLGRIAQELEDREVNVVARFIKPKSGGAEHIDFASLAPEKRETTFREIVCTGLESCPDNLRYHLLPQGDETQLLQSQAIGLDFSWHQSNSIENSKVPYYYSYGMMPVVERPAPSYRYIPMMGEGAIVNKDVGIEAWIEAIQSVGEVTADRKRAIQEKADYSFSWERVGFEIASILYAFSEARDLGWSRDLSASTYGPERGVLEKQIANLAHQFFPEPISLSPELIVEEIVKEKNSLITSLQNKIQSLTKELNSVVGADSSKTLVEENKKLLAEARSLRRLARVHKAEQAAELEAEKKSYREMELRLTNLLSQKLAVDVDDREIIDIVYSEGSYALKERDLNEWTRHAVTLAKGTDWIPLGTDSGLLADSADVVFEDSTESVHGVSRVFPMPSGERRFAFICSMKPCGNHFTGLWFSTPGAHKDLVEVFLDLENQITVAHRYVGLGKRVVVNFASQTNGWTEICVEVEFSEPLPEIQVQINSRAAAKGSSKHKGSLNSGLGIWGPAVKLWRSK</sequence>
<dbReference type="Proteomes" id="UP001304300">
    <property type="component" value="Chromosome"/>
</dbReference>
<keyword evidence="1" id="KW-0175">Coiled coil</keyword>
<proteinExistence type="predicted"/>
<protein>
    <submittedName>
        <fullName evidence="2">Uncharacterized protein</fullName>
    </submittedName>
</protein>
<dbReference type="AlphaFoldDB" id="A0AAQ3QV18"/>
<gene>
    <name evidence="2" type="ORF">RZN69_07865</name>
</gene>
<evidence type="ECO:0000256" key="1">
    <source>
        <dbReference type="SAM" id="Coils"/>
    </source>
</evidence>
<dbReference type="RefSeq" id="WP_317835541.1">
    <property type="nucleotide sequence ID" value="NZ_CP136920.1"/>
</dbReference>
<evidence type="ECO:0000313" key="3">
    <source>
        <dbReference type="Proteomes" id="UP001304300"/>
    </source>
</evidence>
<organism evidence="2 3">
    <name type="scientific">Rubellicoccus peritrichatus</name>
    <dbReference type="NCBI Taxonomy" id="3080537"/>
    <lineage>
        <taxon>Bacteria</taxon>
        <taxon>Pseudomonadati</taxon>
        <taxon>Verrucomicrobiota</taxon>
        <taxon>Opitutia</taxon>
        <taxon>Puniceicoccales</taxon>
        <taxon>Cerasicoccaceae</taxon>
        <taxon>Rubellicoccus</taxon>
    </lineage>
</organism>
<keyword evidence="3" id="KW-1185">Reference proteome</keyword>